<evidence type="ECO:0000313" key="1">
    <source>
        <dbReference type="EMBL" id="KAF9647996.1"/>
    </source>
</evidence>
<reference evidence="1" key="1">
    <citation type="submission" date="2019-10" db="EMBL/GenBank/DDBJ databases">
        <authorList>
            <consortium name="DOE Joint Genome Institute"/>
            <person name="Kuo A."/>
            <person name="Miyauchi S."/>
            <person name="Kiss E."/>
            <person name="Drula E."/>
            <person name="Kohler A."/>
            <person name="Sanchez-Garcia M."/>
            <person name="Andreopoulos B."/>
            <person name="Barry K.W."/>
            <person name="Bonito G."/>
            <person name="Buee M."/>
            <person name="Carver A."/>
            <person name="Chen C."/>
            <person name="Cichocki N."/>
            <person name="Clum A."/>
            <person name="Culley D."/>
            <person name="Crous P.W."/>
            <person name="Fauchery L."/>
            <person name="Girlanda M."/>
            <person name="Hayes R."/>
            <person name="Keri Z."/>
            <person name="Labutti K."/>
            <person name="Lipzen A."/>
            <person name="Lombard V."/>
            <person name="Magnuson J."/>
            <person name="Maillard F."/>
            <person name="Morin E."/>
            <person name="Murat C."/>
            <person name="Nolan M."/>
            <person name="Ohm R."/>
            <person name="Pangilinan J."/>
            <person name="Pereira M."/>
            <person name="Perotto S."/>
            <person name="Peter M."/>
            <person name="Riley R."/>
            <person name="Sitrit Y."/>
            <person name="Stielow B."/>
            <person name="Szollosi G."/>
            <person name="Zifcakova L."/>
            <person name="Stursova M."/>
            <person name="Spatafora J.W."/>
            <person name="Tedersoo L."/>
            <person name="Vaario L.-M."/>
            <person name="Yamada A."/>
            <person name="Yan M."/>
            <person name="Wang P."/>
            <person name="Xu J."/>
            <person name="Bruns T."/>
            <person name="Baldrian P."/>
            <person name="Vilgalys R."/>
            <person name="Henrissat B."/>
            <person name="Grigoriev I.V."/>
            <person name="Hibbett D."/>
            <person name="Nagy L.G."/>
            <person name="Martin F.M."/>
        </authorList>
    </citation>
    <scope>NUCLEOTIDE SEQUENCE</scope>
    <source>
        <strain evidence="1">P2</strain>
    </source>
</reference>
<protein>
    <submittedName>
        <fullName evidence="1">PH-domain-containing protein</fullName>
    </submittedName>
</protein>
<name>A0ACB6ZF06_THEGA</name>
<dbReference type="Proteomes" id="UP000886501">
    <property type="component" value="Unassembled WGS sequence"/>
</dbReference>
<gene>
    <name evidence="1" type="ORF">BDM02DRAFT_3116182</name>
</gene>
<sequence length="306" mass="34367">MLTPSTSTSGGALHNPSISLPPLDSIAEGPLVSEDSDDDREVDEDVEGKAVHKRKSSDETILKSGYLWKKGERRKAWKKRWFVLRSAHLVYYKSSAEYRLLQLLDLGDIHTCTPVTLKKHDNTFCIVSPKRTYYLQAGSQKEVQEWVKAVNEAREDLQLTRTVTEGMVVASSTAPIPVPPKPGQLIRSPSHSPHGHGITSSDSEMEGSMSGPRLSGISPERLAIKPPAQGVGKDGTKPVLSGYLMKCGSRRSASWHHRWFVLTEDRLTYSRSHMARISNTIRNDWDVINKKLRSRTRSHTVRYRSR</sequence>
<keyword evidence="2" id="KW-1185">Reference proteome</keyword>
<evidence type="ECO:0000313" key="2">
    <source>
        <dbReference type="Proteomes" id="UP000886501"/>
    </source>
</evidence>
<reference evidence="1" key="2">
    <citation type="journal article" date="2020" name="Nat. Commun.">
        <title>Large-scale genome sequencing of mycorrhizal fungi provides insights into the early evolution of symbiotic traits.</title>
        <authorList>
            <person name="Miyauchi S."/>
            <person name="Kiss E."/>
            <person name="Kuo A."/>
            <person name="Drula E."/>
            <person name="Kohler A."/>
            <person name="Sanchez-Garcia M."/>
            <person name="Morin E."/>
            <person name="Andreopoulos B."/>
            <person name="Barry K.W."/>
            <person name="Bonito G."/>
            <person name="Buee M."/>
            <person name="Carver A."/>
            <person name="Chen C."/>
            <person name="Cichocki N."/>
            <person name="Clum A."/>
            <person name="Culley D."/>
            <person name="Crous P.W."/>
            <person name="Fauchery L."/>
            <person name="Girlanda M."/>
            <person name="Hayes R.D."/>
            <person name="Keri Z."/>
            <person name="LaButti K."/>
            <person name="Lipzen A."/>
            <person name="Lombard V."/>
            <person name="Magnuson J."/>
            <person name="Maillard F."/>
            <person name="Murat C."/>
            <person name="Nolan M."/>
            <person name="Ohm R.A."/>
            <person name="Pangilinan J."/>
            <person name="Pereira M.F."/>
            <person name="Perotto S."/>
            <person name="Peter M."/>
            <person name="Pfister S."/>
            <person name="Riley R."/>
            <person name="Sitrit Y."/>
            <person name="Stielow J.B."/>
            <person name="Szollosi G."/>
            <person name="Zifcakova L."/>
            <person name="Stursova M."/>
            <person name="Spatafora J.W."/>
            <person name="Tedersoo L."/>
            <person name="Vaario L.M."/>
            <person name="Yamada A."/>
            <person name="Yan M."/>
            <person name="Wang P."/>
            <person name="Xu J."/>
            <person name="Bruns T."/>
            <person name="Baldrian P."/>
            <person name="Vilgalys R."/>
            <person name="Dunand C."/>
            <person name="Henrissat B."/>
            <person name="Grigoriev I.V."/>
            <person name="Hibbett D."/>
            <person name="Nagy L.G."/>
            <person name="Martin F.M."/>
        </authorList>
    </citation>
    <scope>NUCLEOTIDE SEQUENCE</scope>
    <source>
        <strain evidence="1">P2</strain>
    </source>
</reference>
<dbReference type="EMBL" id="MU118022">
    <property type="protein sequence ID" value="KAF9647996.1"/>
    <property type="molecule type" value="Genomic_DNA"/>
</dbReference>
<organism evidence="1 2">
    <name type="scientific">Thelephora ganbajun</name>
    <name type="common">Ganba fungus</name>
    <dbReference type="NCBI Taxonomy" id="370292"/>
    <lineage>
        <taxon>Eukaryota</taxon>
        <taxon>Fungi</taxon>
        <taxon>Dikarya</taxon>
        <taxon>Basidiomycota</taxon>
        <taxon>Agaricomycotina</taxon>
        <taxon>Agaricomycetes</taxon>
        <taxon>Thelephorales</taxon>
        <taxon>Thelephoraceae</taxon>
        <taxon>Thelephora</taxon>
    </lineage>
</organism>
<proteinExistence type="predicted"/>
<comment type="caution">
    <text evidence="1">The sequence shown here is derived from an EMBL/GenBank/DDBJ whole genome shotgun (WGS) entry which is preliminary data.</text>
</comment>
<accession>A0ACB6ZF06</accession>